<proteinExistence type="predicted"/>
<keyword evidence="1" id="KW-0378">Hydrolase</keyword>
<sequence>MSRIHNHTTLLSQLDTLNQEEQRHLSPWAALSSLALRRRTEPRTEYRQAYALDADRILHSHAYIRYIDKTQVFSLINNDHITHRVLHVQLVSRIGRTIGRFLHLNEDLIEAIALGHDTGHPPFGHDGETILSRLCLSHGLPPFQHNVHSVKLLDQIERKGRGWNLSLQTLDGILSHDGEIHSNHISPVTVKDFAQFNDKLTAKQNDPSHQIYPATMEGCVVRMADTIAYIGRDIEDAITLGLIKRSDIPNFSQKTLGNTNGTIVYNLVTDLINNSQSSENSSSQQPLHPHIGFSEKVAEALRKLKQFNYQSIYLHPRTREHQPLITECYQQLFSYYTKQLQTGQPQLPDEINLMTNMAESSLTNQSPASMACDFIAGMTDDFFLAEAKRIGCRIPQKQ</sequence>
<evidence type="ECO:0000313" key="4">
    <source>
        <dbReference type="Proteomes" id="UP000599024"/>
    </source>
</evidence>
<protein>
    <submittedName>
        <fullName evidence="3">HD domain-containing protein</fullName>
    </submittedName>
</protein>
<evidence type="ECO:0000256" key="1">
    <source>
        <dbReference type="ARBA" id="ARBA00022801"/>
    </source>
</evidence>
<dbReference type="AlphaFoldDB" id="A0A8J6N904"/>
<dbReference type="PROSITE" id="PS51831">
    <property type="entry name" value="HD"/>
    <property type="match status" value="1"/>
</dbReference>
<evidence type="ECO:0000259" key="2">
    <source>
        <dbReference type="PROSITE" id="PS51831"/>
    </source>
</evidence>
<dbReference type="EMBL" id="JACNLK010000032">
    <property type="protein sequence ID" value="MBC8208231.1"/>
    <property type="molecule type" value="Genomic_DNA"/>
</dbReference>
<dbReference type="Gene3D" id="1.10.3210.10">
    <property type="entry name" value="Hypothetical protein af1432"/>
    <property type="match status" value="1"/>
</dbReference>
<gene>
    <name evidence="3" type="ORF">H8E79_03565</name>
</gene>
<evidence type="ECO:0000313" key="3">
    <source>
        <dbReference type="EMBL" id="MBC8208231.1"/>
    </source>
</evidence>
<dbReference type="InterPro" id="IPR003607">
    <property type="entry name" value="HD/PDEase_dom"/>
</dbReference>
<dbReference type="CDD" id="cd00077">
    <property type="entry name" value="HDc"/>
    <property type="match status" value="1"/>
</dbReference>
<dbReference type="Proteomes" id="UP000599024">
    <property type="component" value="Unassembled WGS sequence"/>
</dbReference>
<dbReference type="PANTHER" id="PTHR35795:SF1">
    <property type="entry name" value="BIS(5'-NUCLEOSYL)-TETRAPHOSPHATASE, SYMMETRICAL"/>
    <property type="match status" value="1"/>
</dbReference>
<dbReference type="SMART" id="SM00471">
    <property type="entry name" value="HDc"/>
    <property type="match status" value="1"/>
</dbReference>
<reference evidence="3 4" key="1">
    <citation type="submission" date="2020-08" db="EMBL/GenBank/DDBJ databases">
        <title>Bridging the membrane lipid divide: bacteria of the FCB group superphylum have the potential to synthesize archaeal ether lipids.</title>
        <authorList>
            <person name="Villanueva L."/>
            <person name="Von Meijenfeldt F.A.B."/>
            <person name="Westbye A.B."/>
            <person name="Yadav S."/>
            <person name="Hopmans E.C."/>
            <person name="Dutilh B.E."/>
            <person name="Sinninghe Damste J.S."/>
        </authorList>
    </citation>
    <scope>NUCLEOTIDE SEQUENCE [LARGE SCALE GENOMIC DNA]</scope>
    <source>
        <strain evidence="3">NIOZ-UU81</strain>
    </source>
</reference>
<dbReference type="SUPFAM" id="SSF109604">
    <property type="entry name" value="HD-domain/PDEase-like"/>
    <property type="match status" value="1"/>
</dbReference>
<comment type="caution">
    <text evidence="3">The sequence shown here is derived from an EMBL/GenBank/DDBJ whole genome shotgun (WGS) entry which is preliminary data.</text>
</comment>
<organism evidence="3 4">
    <name type="scientific">Candidatus Desulfatifera sulfidica</name>
    <dbReference type="NCBI Taxonomy" id="2841691"/>
    <lineage>
        <taxon>Bacteria</taxon>
        <taxon>Pseudomonadati</taxon>
        <taxon>Thermodesulfobacteriota</taxon>
        <taxon>Desulfobulbia</taxon>
        <taxon>Desulfobulbales</taxon>
        <taxon>Desulfobulbaceae</taxon>
        <taxon>Candidatus Desulfatifera</taxon>
    </lineage>
</organism>
<dbReference type="Pfam" id="PF13286">
    <property type="entry name" value="HD_assoc"/>
    <property type="match status" value="1"/>
</dbReference>
<name>A0A8J6N904_9BACT</name>
<dbReference type="Pfam" id="PF01966">
    <property type="entry name" value="HD"/>
    <property type="match status" value="1"/>
</dbReference>
<dbReference type="GO" id="GO:0016787">
    <property type="term" value="F:hydrolase activity"/>
    <property type="evidence" value="ECO:0007669"/>
    <property type="project" value="UniProtKB-KW"/>
</dbReference>
<accession>A0A8J6N904</accession>
<dbReference type="InterPro" id="IPR026875">
    <property type="entry name" value="PHydrolase_assoc_dom"/>
</dbReference>
<dbReference type="PANTHER" id="PTHR35795">
    <property type="entry name" value="SLR1885 PROTEIN"/>
    <property type="match status" value="1"/>
</dbReference>
<dbReference type="InterPro" id="IPR006674">
    <property type="entry name" value="HD_domain"/>
</dbReference>
<dbReference type="InterPro" id="IPR051094">
    <property type="entry name" value="Diverse_Catalytic_Enzymes"/>
</dbReference>
<feature type="domain" description="HD" evidence="2">
    <location>
        <begin position="84"/>
        <end position="230"/>
    </location>
</feature>